<dbReference type="Proteomes" id="UP000249016">
    <property type="component" value="Unassembled WGS sequence"/>
</dbReference>
<dbReference type="AlphaFoldDB" id="A0A327NEX7"/>
<dbReference type="RefSeq" id="WP_111340637.1">
    <property type="nucleotide sequence ID" value="NZ_QLII01000001.1"/>
</dbReference>
<organism evidence="1 2">
    <name type="scientific">Spirosoma telluris</name>
    <dbReference type="NCBI Taxonomy" id="2183553"/>
    <lineage>
        <taxon>Bacteria</taxon>
        <taxon>Pseudomonadati</taxon>
        <taxon>Bacteroidota</taxon>
        <taxon>Cytophagia</taxon>
        <taxon>Cytophagales</taxon>
        <taxon>Cytophagaceae</taxon>
        <taxon>Spirosoma</taxon>
    </lineage>
</organism>
<name>A0A327NEX7_9BACT</name>
<proteinExistence type="predicted"/>
<evidence type="ECO:0000313" key="1">
    <source>
        <dbReference type="EMBL" id="RAI73762.1"/>
    </source>
</evidence>
<sequence>MKTFVRFSPVFIDAIRCLIRYKANRMVLLWIYAFWISQQARKTAIIIGLLITPLLVKAQIPSCGANQILTGYNVGATDANSSAGTIVAGPNAIGLPDGAVATINANSELIMDMGSALPSGTVLKVTYRSADATAPLQVLVSTDGVTYTNIAQLLGSTTNTTSSVTLPSAAQYVKLTTTATVFYPDAVTYTVYLCVNNPAPSCAVGQQQMSYQTGALSVNSGSTSAGVTNPTNAVGVPDGVVASMPANTTLTLTMSTTSIAAGNTLNITYSSANTTAPLQVLVSSNGVTYTNIAQLPASTASTLGTITLPFNTKYVQFQSDATAYSVDAATTPVYTCVTPPNNSCASGLQQVSYPIGAEGITGASTNVTNDSQSAGPADGAYAAIGTNGTMTLNIGTIVPAGSALTFAYTSANTTAPLQVLVATSSGGPYTYIGQVGQPDPVTGNIVTNLTLPLNAQYVRLKTTTTAYNVDAVTYLAYKCVSPPSTTCATGQQSVNYEVGAEQVVGAPLNVTNPNNSINTPDGVVAVVAANGELQIDLGSVIPAGNTVNIAYFSANANAPLQVWVAGTDLAFTDIAQLPASTTPRVQALVLPFDAQYIKVNTSGTAFSLDAITHTVYSCVNNPASCPAGKESLSYETGSTGQPP</sequence>
<accession>A0A327NEX7</accession>
<dbReference type="EMBL" id="QLII01000001">
    <property type="protein sequence ID" value="RAI73762.1"/>
    <property type="molecule type" value="Genomic_DNA"/>
</dbReference>
<reference evidence="1 2" key="1">
    <citation type="submission" date="2018-06" db="EMBL/GenBank/DDBJ databases">
        <title>Spirosoma sp. HMF3257 Genome sequencing and assembly.</title>
        <authorList>
            <person name="Kang H."/>
            <person name="Cha I."/>
            <person name="Kim H."/>
            <person name="Kang J."/>
            <person name="Joh K."/>
        </authorList>
    </citation>
    <scope>NUCLEOTIDE SEQUENCE [LARGE SCALE GENOMIC DNA]</scope>
    <source>
        <strain evidence="1 2">HMF3257</strain>
    </source>
</reference>
<gene>
    <name evidence="1" type="ORF">HMF3257_03940</name>
</gene>
<evidence type="ECO:0000313" key="2">
    <source>
        <dbReference type="Proteomes" id="UP000249016"/>
    </source>
</evidence>
<comment type="caution">
    <text evidence="1">The sequence shown here is derived from an EMBL/GenBank/DDBJ whole genome shotgun (WGS) entry which is preliminary data.</text>
</comment>
<protein>
    <submittedName>
        <fullName evidence="1">Uncharacterized protein</fullName>
    </submittedName>
</protein>
<dbReference type="Gene3D" id="2.60.120.260">
    <property type="entry name" value="Galactose-binding domain-like"/>
    <property type="match status" value="1"/>
</dbReference>
<keyword evidence="2" id="KW-1185">Reference proteome</keyword>